<feature type="region of interest" description="Disordered" evidence="2">
    <location>
        <begin position="561"/>
        <end position="586"/>
    </location>
</feature>
<evidence type="ECO:0000313" key="4">
    <source>
        <dbReference type="EMBL" id="CAI9111909.1"/>
    </source>
</evidence>
<dbReference type="PANTHER" id="PTHR47186">
    <property type="entry name" value="LEUCINE-RICH REPEAT-CONTAINING PROTEIN 57"/>
    <property type="match status" value="1"/>
</dbReference>
<dbReference type="AlphaFoldDB" id="A0AAV1DVN1"/>
<feature type="domain" description="Disease resistance R13L4/SHOC-2-like LRR" evidence="3">
    <location>
        <begin position="18"/>
        <end position="171"/>
    </location>
</feature>
<evidence type="ECO:0000256" key="2">
    <source>
        <dbReference type="SAM" id="MobiDB-lite"/>
    </source>
</evidence>
<feature type="domain" description="Disease resistance R13L4/SHOC-2-like LRR" evidence="3">
    <location>
        <begin position="324"/>
        <end position="461"/>
    </location>
</feature>
<accession>A0AAV1DVN1</accession>
<dbReference type="EMBL" id="OX459124">
    <property type="protein sequence ID" value="CAI9111909.1"/>
    <property type="molecule type" value="Genomic_DNA"/>
</dbReference>
<sequence length="586" mass="66983">MEPLSTSGLSQVLCGGSRLLKVLDLEGTDLEEIPKEVFKLFHLRTLNLKRTRLKVIPRSIGCLRNLEYLDVSYTNVSALPKELLKVKGLIHLNVFQCNESTRFVIKGFQGQHNISKLSSLEWLFCIEANETMIKEIGKLKNLKILAITILRREDEKHFCFSIGNLTKLRGLVPKLVSCLKGLMSVALVSSKLINDPLESLQYLPNLRALMLEQAYEGESLWFKSGCFLELDNLTLVKLHNLKILRMEEGGMPNLRMLAIISLQSLQEFPWGVQHLIKLQYLYLELMSDEVIVQLRNQYEESEDYQKISHILQILIWDHQDGWLLKVLNLEGTDLEEIPKEVFKLFHLRTLNLKCTRVKIVPRSIGSLKNLEFLDLSYTNVSPNNISKLSSLEWLLCMEVNETQIKEIGKLKKLKTLVMTILRRGDEKHLFVSLGKLTNLRELFLQAEFPLGVQHLTKLQHLYLELMSDKVTVELQNQDEESGNYQKISHILQILIWGHKEGIHSIGIRGNKAPTSLEIVCRIMNCVQQPSIYKLQQQQSAKSFTEAMDYGIDDRSTKRGVASLAGSSSSPLWSSNTAPPSDLLLRN</sequence>
<dbReference type="PANTHER" id="PTHR47186:SF57">
    <property type="entry name" value="OS02G0478300 PROTEIN"/>
    <property type="match status" value="1"/>
</dbReference>
<protein>
    <submittedName>
        <fullName evidence="4">OLC1v1012252C1</fullName>
    </submittedName>
</protein>
<gene>
    <name evidence="4" type="ORF">OLC1_LOCUS19195</name>
</gene>
<evidence type="ECO:0000259" key="3">
    <source>
        <dbReference type="Pfam" id="PF23598"/>
    </source>
</evidence>
<reference evidence="4" key="1">
    <citation type="submission" date="2023-03" db="EMBL/GenBank/DDBJ databases">
        <authorList>
            <person name="Julca I."/>
        </authorList>
    </citation>
    <scope>NUCLEOTIDE SEQUENCE</scope>
</reference>
<name>A0AAV1DVN1_OLDCO</name>
<dbReference type="Proteomes" id="UP001161247">
    <property type="component" value="Chromosome 7"/>
</dbReference>
<dbReference type="InterPro" id="IPR032675">
    <property type="entry name" value="LRR_dom_sf"/>
</dbReference>
<proteinExistence type="predicted"/>
<evidence type="ECO:0000313" key="5">
    <source>
        <dbReference type="Proteomes" id="UP001161247"/>
    </source>
</evidence>
<dbReference type="Gene3D" id="3.80.10.10">
    <property type="entry name" value="Ribonuclease Inhibitor"/>
    <property type="match status" value="2"/>
</dbReference>
<keyword evidence="5" id="KW-1185">Reference proteome</keyword>
<organism evidence="4 5">
    <name type="scientific">Oldenlandia corymbosa var. corymbosa</name>
    <dbReference type="NCBI Taxonomy" id="529605"/>
    <lineage>
        <taxon>Eukaryota</taxon>
        <taxon>Viridiplantae</taxon>
        <taxon>Streptophyta</taxon>
        <taxon>Embryophyta</taxon>
        <taxon>Tracheophyta</taxon>
        <taxon>Spermatophyta</taxon>
        <taxon>Magnoliopsida</taxon>
        <taxon>eudicotyledons</taxon>
        <taxon>Gunneridae</taxon>
        <taxon>Pentapetalae</taxon>
        <taxon>asterids</taxon>
        <taxon>lamiids</taxon>
        <taxon>Gentianales</taxon>
        <taxon>Rubiaceae</taxon>
        <taxon>Rubioideae</taxon>
        <taxon>Spermacoceae</taxon>
        <taxon>Hedyotis-Oldenlandia complex</taxon>
        <taxon>Oldenlandia</taxon>
    </lineage>
</organism>
<dbReference type="InterPro" id="IPR055414">
    <property type="entry name" value="LRR_R13L4/SHOC2-like"/>
</dbReference>
<dbReference type="Pfam" id="PF23598">
    <property type="entry name" value="LRR_14"/>
    <property type="match status" value="2"/>
</dbReference>
<keyword evidence="1" id="KW-0677">Repeat</keyword>
<feature type="compositionally biased region" description="Low complexity" evidence="2">
    <location>
        <begin position="561"/>
        <end position="574"/>
    </location>
</feature>
<dbReference type="SUPFAM" id="SSF52058">
    <property type="entry name" value="L domain-like"/>
    <property type="match status" value="2"/>
</dbReference>
<evidence type="ECO:0000256" key="1">
    <source>
        <dbReference type="ARBA" id="ARBA00022737"/>
    </source>
</evidence>